<feature type="chain" id="PRO_5023063917" evidence="2">
    <location>
        <begin position="30"/>
        <end position="200"/>
    </location>
</feature>
<dbReference type="Pfam" id="PF09580">
    <property type="entry name" value="Spore_YhcN_YlaJ"/>
    <property type="match status" value="1"/>
</dbReference>
<evidence type="ECO:0000313" key="3">
    <source>
        <dbReference type="EMBL" id="TYS49947.1"/>
    </source>
</evidence>
<organism evidence="3 4">
    <name type="scientific">Bacillus infantis</name>
    <dbReference type="NCBI Taxonomy" id="324767"/>
    <lineage>
        <taxon>Bacteria</taxon>
        <taxon>Bacillati</taxon>
        <taxon>Bacillota</taxon>
        <taxon>Bacilli</taxon>
        <taxon>Bacillales</taxon>
        <taxon>Bacillaceae</taxon>
        <taxon>Bacillus</taxon>
    </lineage>
</organism>
<dbReference type="PROSITE" id="PS51257">
    <property type="entry name" value="PROKAR_LIPOPROTEIN"/>
    <property type="match status" value="1"/>
</dbReference>
<feature type="compositionally biased region" description="Basic and acidic residues" evidence="1">
    <location>
        <begin position="167"/>
        <end position="200"/>
    </location>
</feature>
<dbReference type="InterPro" id="IPR019076">
    <property type="entry name" value="Spore_lipoprot_YhcN/YlaJ-like"/>
</dbReference>
<name>A0A5D4RF70_9BACI</name>
<accession>A0A5D4RF70</accession>
<feature type="region of interest" description="Disordered" evidence="1">
    <location>
        <begin position="157"/>
        <end position="200"/>
    </location>
</feature>
<dbReference type="EMBL" id="VTER01000003">
    <property type="protein sequence ID" value="TYS49947.1"/>
    <property type="molecule type" value="Genomic_DNA"/>
</dbReference>
<gene>
    <name evidence="3" type="ORF">FZD51_05135</name>
</gene>
<reference evidence="3 4" key="1">
    <citation type="submission" date="2019-08" db="EMBL/GenBank/DDBJ databases">
        <title>Bacillus genomes from the desert of Cuatro Cienegas, Coahuila.</title>
        <authorList>
            <person name="Olmedo-Alvarez G."/>
        </authorList>
    </citation>
    <scope>NUCLEOTIDE SEQUENCE [LARGE SCALE GENOMIC DNA]</scope>
    <source>
        <strain evidence="3 4">CH446_14T</strain>
    </source>
</reference>
<dbReference type="NCBIfam" id="TIGR02898">
    <property type="entry name" value="spore_YhcN_YlaJ"/>
    <property type="match status" value="1"/>
</dbReference>
<proteinExistence type="predicted"/>
<protein>
    <submittedName>
        <fullName evidence="3">YhcN/YlaJ family sporulation lipoprotein</fullName>
    </submittedName>
</protein>
<dbReference type="GO" id="GO:0030435">
    <property type="term" value="P:sporulation resulting in formation of a cellular spore"/>
    <property type="evidence" value="ECO:0007669"/>
    <property type="project" value="InterPro"/>
</dbReference>
<dbReference type="AlphaFoldDB" id="A0A5D4RF70"/>
<evidence type="ECO:0000256" key="1">
    <source>
        <dbReference type="SAM" id="MobiDB-lite"/>
    </source>
</evidence>
<keyword evidence="2" id="KW-0732">Signal</keyword>
<feature type="signal peptide" evidence="2">
    <location>
        <begin position="1"/>
        <end position="29"/>
    </location>
</feature>
<dbReference type="InterPro" id="IPR014247">
    <property type="entry name" value="Spore_lipoprot_YhcN/YlaJ"/>
</dbReference>
<evidence type="ECO:0000256" key="2">
    <source>
        <dbReference type="SAM" id="SignalP"/>
    </source>
</evidence>
<dbReference type="Proteomes" id="UP000322139">
    <property type="component" value="Unassembled WGS sequence"/>
</dbReference>
<keyword evidence="3" id="KW-0449">Lipoprotein</keyword>
<comment type="caution">
    <text evidence="3">The sequence shown here is derived from an EMBL/GenBank/DDBJ whole genome shotgun (WGS) entry which is preliminary data.</text>
</comment>
<sequence>MEVLKLKRWLGYIAAVSMLAGCAANSQSADDGSRNLVNVKNSTITNNSRESEQEISKHLVDLAERVPNVKDAAAVVFAGYAIVGIDVDKDIDRSEVGSIKYSVTESLRNDPHGARALVVADPDLNARIREVGQDIQNGRPIQGVLNELADITGRIMPEVPGDITEPQPKDATEEPKNKLDSSERSELEDKQQKQSNYHKD</sequence>
<evidence type="ECO:0000313" key="4">
    <source>
        <dbReference type="Proteomes" id="UP000322139"/>
    </source>
</evidence>